<sequence>MGVRLSGDWRRLSKALYQLAGGLPEEVPKAVAEGILSRTIRRFDEQKAPDGTPWPPLSAATLLGELRAKDRLKGGGYSKRAQERVAKRKALIKTGRLRNSIGWKVVGSKVFVGTNVVYAPIHQFGGYAGRGHKVRIPARPFLGISQEDLRDAEEVLREWLRRRAR</sequence>
<dbReference type="InterPro" id="IPR006522">
    <property type="entry name" value="Phage_virion_morphogenesis"/>
</dbReference>
<protein>
    <submittedName>
        <fullName evidence="1">Phage virion morphogenesis protein</fullName>
    </submittedName>
</protein>
<dbReference type="EMBL" id="JAHXRS010000015">
    <property type="protein sequence ID" value="MBW6395237.1"/>
    <property type="molecule type" value="Genomic_DNA"/>
</dbReference>
<gene>
    <name evidence="1" type="ORF">KZX47_08765</name>
</gene>
<organism evidence="1 2">
    <name type="scientific">Thermus brevis</name>
    <dbReference type="NCBI Taxonomy" id="2862456"/>
    <lineage>
        <taxon>Bacteria</taxon>
        <taxon>Thermotogati</taxon>
        <taxon>Deinococcota</taxon>
        <taxon>Deinococci</taxon>
        <taxon>Thermales</taxon>
        <taxon>Thermaceae</taxon>
        <taxon>Thermus</taxon>
    </lineage>
</organism>
<accession>A0ABS7A0J4</accession>
<keyword evidence="2" id="KW-1185">Reference proteome</keyword>
<dbReference type="Proteomes" id="UP000724268">
    <property type="component" value="Unassembled WGS sequence"/>
</dbReference>
<reference evidence="1 2" key="1">
    <citation type="submission" date="2021-07" db="EMBL/GenBank/DDBJ databases">
        <title>Thermus aquaticus gen. n. and sp. n., a nonsporulating extreme thermophile.</title>
        <authorList>
            <person name="Hu C.-J."/>
            <person name="Li W.-J."/>
            <person name="Xian W.-D."/>
        </authorList>
    </citation>
    <scope>NUCLEOTIDE SEQUENCE [LARGE SCALE GENOMIC DNA]</scope>
    <source>
        <strain evidence="1 2">SYSU G05001</strain>
    </source>
</reference>
<name>A0ABS7A0J4_9DEIN</name>
<evidence type="ECO:0000313" key="2">
    <source>
        <dbReference type="Proteomes" id="UP000724268"/>
    </source>
</evidence>
<evidence type="ECO:0000313" key="1">
    <source>
        <dbReference type="EMBL" id="MBW6395237.1"/>
    </source>
</evidence>
<comment type="caution">
    <text evidence="1">The sequence shown here is derived from an EMBL/GenBank/DDBJ whole genome shotgun (WGS) entry which is preliminary data.</text>
</comment>
<proteinExistence type="predicted"/>
<dbReference type="Pfam" id="PF05069">
    <property type="entry name" value="Phage_tail_S"/>
    <property type="match status" value="1"/>
</dbReference>
<dbReference type="NCBIfam" id="TIGR01635">
    <property type="entry name" value="tail_comp_S"/>
    <property type="match status" value="1"/>
</dbReference>
<dbReference type="RefSeq" id="WP_219759761.1">
    <property type="nucleotide sequence ID" value="NZ_JAHXRS010000015.1"/>
</dbReference>